<organism evidence="2 3">
    <name type="scientific">Aliikangiella coralliicola</name>
    <dbReference type="NCBI Taxonomy" id="2592383"/>
    <lineage>
        <taxon>Bacteria</taxon>
        <taxon>Pseudomonadati</taxon>
        <taxon>Pseudomonadota</taxon>
        <taxon>Gammaproteobacteria</taxon>
        <taxon>Oceanospirillales</taxon>
        <taxon>Pleioneaceae</taxon>
        <taxon>Aliikangiella</taxon>
    </lineage>
</organism>
<dbReference type="PANTHER" id="PTHR38692">
    <property type="entry name" value="PROTEIN SMG"/>
    <property type="match status" value="1"/>
</dbReference>
<dbReference type="HAMAP" id="MF_00598">
    <property type="entry name" value="Smg"/>
    <property type="match status" value="1"/>
</dbReference>
<dbReference type="PANTHER" id="PTHR38692:SF1">
    <property type="entry name" value="PROTEIN SMG"/>
    <property type="match status" value="1"/>
</dbReference>
<dbReference type="OrthoDB" id="9788984at2"/>
<dbReference type="EMBL" id="VIKS01000004">
    <property type="protein sequence ID" value="TQV88624.1"/>
    <property type="molecule type" value="Genomic_DNA"/>
</dbReference>
<comment type="similarity">
    <text evidence="1">Belongs to the Smg family.</text>
</comment>
<keyword evidence="3" id="KW-1185">Reference proteome</keyword>
<reference evidence="2 3" key="1">
    <citation type="submission" date="2019-07" db="EMBL/GenBank/DDBJ databases">
        <title>Draft genome for Aliikangiella sp. M105.</title>
        <authorList>
            <person name="Wang G."/>
        </authorList>
    </citation>
    <scope>NUCLEOTIDE SEQUENCE [LARGE SCALE GENOMIC DNA]</scope>
    <source>
        <strain evidence="2 3">M105</strain>
    </source>
</reference>
<evidence type="ECO:0000313" key="3">
    <source>
        <dbReference type="Proteomes" id="UP000315439"/>
    </source>
</evidence>
<protein>
    <recommendedName>
        <fullName evidence="1">Protein Smg homolog</fullName>
    </recommendedName>
</protein>
<evidence type="ECO:0000256" key="1">
    <source>
        <dbReference type="HAMAP-Rule" id="MF_00598"/>
    </source>
</evidence>
<dbReference type="AlphaFoldDB" id="A0A545UGM0"/>
<dbReference type="Proteomes" id="UP000315439">
    <property type="component" value="Unassembled WGS sequence"/>
</dbReference>
<sequence length="155" mass="17713">MKAGVLDVLLYIFERFQDDEIVPVERAQELVSELEEVGFKSIEIDSALSWLDGLVDTSSDNFAPIESSQQNTRVYHPYEQHFLSTECRGFMYFLEQVGVLDPHSREAVIDRVLALESSKPVDLDQLKWVVMMVLFNLPGKQGAAVWLENMDACFH</sequence>
<dbReference type="RefSeq" id="WP_142893132.1">
    <property type="nucleotide sequence ID" value="NZ_ML660162.1"/>
</dbReference>
<dbReference type="Pfam" id="PF04361">
    <property type="entry name" value="DUF494"/>
    <property type="match status" value="1"/>
</dbReference>
<name>A0A545UGM0_9GAMM</name>
<comment type="caution">
    <text evidence="2">The sequence shown here is derived from an EMBL/GenBank/DDBJ whole genome shotgun (WGS) entry which is preliminary data.</text>
</comment>
<proteinExistence type="inferred from homology"/>
<accession>A0A545UGM0</accession>
<gene>
    <name evidence="1" type="primary">smg</name>
    <name evidence="2" type="ORF">FLL46_08910</name>
</gene>
<evidence type="ECO:0000313" key="2">
    <source>
        <dbReference type="EMBL" id="TQV88624.1"/>
    </source>
</evidence>
<dbReference type="InterPro" id="IPR007456">
    <property type="entry name" value="Smg"/>
</dbReference>